<evidence type="ECO:0000313" key="3">
    <source>
        <dbReference type="Proteomes" id="UP001293593"/>
    </source>
</evidence>
<comment type="caution">
    <text evidence="2">The sequence shown here is derived from an EMBL/GenBank/DDBJ whole genome shotgun (WGS) entry which is preliminary data.</text>
</comment>
<evidence type="ECO:0000313" key="2">
    <source>
        <dbReference type="EMBL" id="KAK4258405.1"/>
    </source>
</evidence>
<dbReference type="GO" id="GO:0004523">
    <property type="term" value="F:RNA-DNA hybrid ribonuclease activity"/>
    <property type="evidence" value="ECO:0007669"/>
    <property type="project" value="InterPro"/>
</dbReference>
<protein>
    <recommendedName>
        <fullName evidence="1">RNase H type-1 domain-containing protein</fullName>
    </recommendedName>
</protein>
<organism evidence="2 3">
    <name type="scientific">Acacia crassicarpa</name>
    <name type="common">northern wattle</name>
    <dbReference type="NCBI Taxonomy" id="499986"/>
    <lineage>
        <taxon>Eukaryota</taxon>
        <taxon>Viridiplantae</taxon>
        <taxon>Streptophyta</taxon>
        <taxon>Embryophyta</taxon>
        <taxon>Tracheophyta</taxon>
        <taxon>Spermatophyta</taxon>
        <taxon>Magnoliopsida</taxon>
        <taxon>eudicotyledons</taxon>
        <taxon>Gunneridae</taxon>
        <taxon>Pentapetalae</taxon>
        <taxon>rosids</taxon>
        <taxon>fabids</taxon>
        <taxon>Fabales</taxon>
        <taxon>Fabaceae</taxon>
        <taxon>Caesalpinioideae</taxon>
        <taxon>mimosoid clade</taxon>
        <taxon>Acacieae</taxon>
        <taxon>Acacia</taxon>
    </lineage>
</organism>
<dbReference type="PANTHER" id="PTHR34023">
    <property type="entry name" value="RNASE H DOMAIN-CONTAINING PROTEIN"/>
    <property type="match status" value="1"/>
</dbReference>
<dbReference type="InterPro" id="IPR044730">
    <property type="entry name" value="RNase_H-like_dom_plant"/>
</dbReference>
<gene>
    <name evidence="2" type="ORF">QN277_007860</name>
</gene>
<keyword evidence="3" id="KW-1185">Reference proteome</keyword>
<accession>A0AAE1IVK4</accession>
<name>A0AAE1IVK4_9FABA</name>
<dbReference type="AlphaFoldDB" id="A0AAE1IVK4"/>
<dbReference type="Pfam" id="PF13456">
    <property type="entry name" value="RVT_3"/>
    <property type="match status" value="1"/>
</dbReference>
<proteinExistence type="predicted"/>
<evidence type="ECO:0000259" key="1">
    <source>
        <dbReference type="Pfam" id="PF13456"/>
    </source>
</evidence>
<dbReference type="EMBL" id="JAWXYG010000012">
    <property type="protein sequence ID" value="KAK4258405.1"/>
    <property type="molecule type" value="Genomic_DNA"/>
</dbReference>
<dbReference type="PANTHER" id="PTHR34023:SF5">
    <property type="entry name" value="RNASE H TYPE-1 DOMAIN-CONTAINING PROTEIN"/>
    <property type="match status" value="1"/>
</dbReference>
<dbReference type="InterPro" id="IPR002156">
    <property type="entry name" value="RNaseH_domain"/>
</dbReference>
<reference evidence="2" key="1">
    <citation type="submission" date="2023-10" db="EMBL/GenBank/DDBJ databases">
        <title>Chromosome-level genome of the transformable northern wattle, Acacia crassicarpa.</title>
        <authorList>
            <person name="Massaro I."/>
            <person name="Sinha N.R."/>
            <person name="Poethig S."/>
            <person name="Leichty A.R."/>
        </authorList>
    </citation>
    <scope>NUCLEOTIDE SEQUENCE</scope>
    <source>
        <strain evidence="2">Acra3RX</strain>
        <tissue evidence="2">Leaf</tissue>
    </source>
</reference>
<dbReference type="CDD" id="cd06222">
    <property type="entry name" value="RNase_H_like"/>
    <property type="match status" value="1"/>
</dbReference>
<dbReference type="GO" id="GO:0003676">
    <property type="term" value="F:nucleic acid binding"/>
    <property type="evidence" value="ECO:0007669"/>
    <property type="project" value="InterPro"/>
</dbReference>
<sequence length="112" mass="12852">MSGLKVGRQMGFHKILLYSDSLEAVNSLMRDCCIDHPFRNIIAATRDLIYQEWSVQIYHTHRVNISCADYMAKCEMDIQHGAEVVLIPTVPNDCLHMYLHDQLVCNQSICNP</sequence>
<dbReference type="Proteomes" id="UP001293593">
    <property type="component" value="Unassembled WGS sequence"/>
</dbReference>
<feature type="domain" description="RNase H type-1" evidence="1">
    <location>
        <begin position="2"/>
        <end position="73"/>
    </location>
</feature>